<evidence type="ECO:0000256" key="1">
    <source>
        <dbReference type="ARBA" id="ARBA00022450"/>
    </source>
</evidence>
<evidence type="ECO:0000256" key="2">
    <source>
        <dbReference type="ARBA" id="ARBA00022553"/>
    </source>
</evidence>
<dbReference type="Gene3D" id="3.40.50.1820">
    <property type="entry name" value="alpha/beta hydrolase"/>
    <property type="match status" value="1"/>
</dbReference>
<sequence length="71" mass="7248">LDDGFFALGGNSLGAVRVAARLAGRDLPATAGQIFSAPTVAELAALLQSAGERSEPGIARVPRTPRSRTTT</sequence>
<comment type="caution">
    <text evidence="4">The sequence shown here is derived from an EMBL/GenBank/DDBJ whole genome shotgun (WGS) entry which is preliminary data.</text>
</comment>
<gene>
    <name evidence="4" type="ORF">ITP53_54640</name>
</gene>
<dbReference type="InterPro" id="IPR029058">
    <property type="entry name" value="AB_hydrolase_fold"/>
</dbReference>
<dbReference type="PROSITE" id="PS50075">
    <property type="entry name" value="CARRIER"/>
    <property type="match status" value="1"/>
</dbReference>
<dbReference type="RefSeq" id="WP_195903362.1">
    <property type="nucleotide sequence ID" value="NZ_JADOGI010000450.1"/>
</dbReference>
<feature type="domain" description="Carrier" evidence="3">
    <location>
        <begin position="1"/>
        <end position="51"/>
    </location>
</feature>
<dbReference type="AlphaFoldDB" id="A0A931AM51"/>
<evidence type="ECO:0000313" key="5">
    <source>
        <dbReference type="Proteomes" id="UP000605361"/>
    </source>
</evidence>
<evidence type="ECO:0000259" key="3">
    <source>
        <dbReference type="PROSITE" id="PS50075"/>
    </source>
</evidence>
<proteinExistence type="predicted"/>
<protein>
    <recommendedName>
        <fullName evidence="3">Carrier domain-containing protein</fullName>
    </recommendedName>
</protein>
<organism evidence="4 5">
    <name type="scientific">Nonomuraea cypriaca</name>
    <dbReference type="NCBI Taxonomy" id="1187855"/>
    <lineage>
        <taxon>Bacteria</taxon>
        <taxon>Bacillati</taxon>
        <taxon>Actinomycetota</taxon>
        <taxon>Actinomycetes</taxon>
        <taxon>Streptosporangiales</taxon>
        <taxon>Streptosporangiaceae</taxon>
        <taxon>Nonomuraea</taxon>
    </lineage>
</organism>
<evidence type="ECO:0000313" key="4">
    <source>
        <dbReference type="EMBL" id="MBF8194548.1"/>
    </source>
</evidence>
<keyword evidence="2" id="KW-0597">Phosphoprotein</keyword>
<dbReference type="Pfam" id="PF00550">
    <property type="entry name" value="PP-binding"/>
    <property type="match status" value="1"/>
</dbReference>
<keyword evidence="1" id="KW-0596">Phosphopantetheine</keyword>
<reference evidence="4" key="1">
    <citation type="submission" date="2020-11" db="EMBL/GenBank/DDBJ databases">
        <title>Whole-genome analyses of Nonomuraea sp. K274.</title>
        <authorList>
            <person name="Veyisoglu A."/>
        </authorList>
    </citation>
    <scope>NUCLEOTIDE SEQUENCE</scope>
    <source>
        <strain evidence="4">K274</strain>
    </source>
</reference>
<accession>A0A931AM51</accession>
<dbReference type="InterPro" id="IPR006162">
    <property type="entry name" value="Ppantetheine_attach_site"/>
</dbReference>
<dbReference type="Proteomes" id="UP000605361">
    <property type="component" value="Unassembled WGS sequence"/>
</dbReference>
<keyword evidence="5" id="KW-1185">Reference proteome</keyword>
<dbReference type="EMBL" id="JADOGI010000450">
    <property type="protein sequence ID" value="MBF8194548.1"/>
    <property type="molecule type" value="Genomic_DNA"/>
</dbReference>
<dbReference type="PROSITE" id="PS00012">
    <property type="entry name" value="PHOSPHOPANTETHEINE"/>
    <property type="match status" value="1"/>
</dbReference>
<name>A0A931AM51_9ACTN</name>
<dbReference type="InterPro" id="IPR009081">
    <property type="entry name" value="PP-bd_ACP"/>
</dbReference>
<dbReference type="InterPro" id="IPR036736">
    <property type="entry name" value="ACP-like_sf"/>
</dbReference>
<dbReference type="SUPFAM" id="SSF47336">
    <property type="entry name" value="ACP-like"/>
    <property type="match status" value="1"/>
</dbReference>
<feature type="non-terminal residue" evidence="4">
    <location>
        <position position="1"/>
    </location>
</feature>